<dbReference type="EMBL" id="CP036313">
    <property type="protein sequence ID" value="QBH14872.1"/>
    <property type="molecule type" value="Genomic_DNA"/>
</dbReference>
<dbReference type="InterPro" id="IPR008920">
    <property type="entry name" value="TF_FadR/GntR_C"/>
</dbReference>
<evidence type="ECO:0000313" key="7">
    <source>
        <dbReference type="Proteomes" id="UP000248798"/>
    </source>
</evidence>
<dbReference type="InterPro" id="IPR036390">
    <property type="entry name" value="WH_DNA-bd_sf"/>
</dbReference>
<dbReference type="Proteomes" id="UP000248798">
    <property type="component" value="Unassembled WGS sequence"/>
</dbReference>
<keyword evidence="8" id="KW-1185">Reference proteome</keyword>
<evidence type="ECO:0000313" key="8">
    <source>
        <dbReference type="Proteomes" id="UP000293902"/>
    </source>
</evidence>
<dbReference type="GO" id="GO:0003677">
    <property type="term" value="F:DNA binding"/>
    <property type="evidence" value="ECO:0007669"/>
    <property type="project" value="UniProtKB-KW"/>
</dbReference>
<dbReference type="SMART" id="SM00345">
    <property type="entry name" value="HTH_GNTR"/>
    <property type="match status" value="1"/>
</dbReference>
<dbReference type="Pfam" id="PF00392">
    <property type="entry name" value="GntR"/>
    <property type="match status" value="1"/>
</dbReference>
<dbReference type="PANTHER" id="PTHR43537">
    <property type="entry name" value="TRANSCRIPTIONAL REGULATOR, GNTR FAMILY"/>
    <property type="match status" value="1"/>
</dbReference>
<dbReference type="Gene3D" id="1.10.10.10">
    <property type="entry name" value="Winged helix-like DNA-binding domain superfamily/Winged helix DNA-binding domain"/>
    <property type="match status" value="1"/>
</dbReference>
<dbReference type="Gene3D" id="1.20.120.530">
    <property type="entry name" value="GntR ligand-binding domain-like"/>
    <property type="match status" value="1"/>
</dbReference>
<gene>
    <name evidence="6" type="ORF">DO021_14250</name>
    <name evidence="5" type="ORF">EYB58_19275</name>
</gene>
<reference evidence="5 8" key="2">
    <citation type="submission" date="2019-02" db="EMBL/GenBank/DDBJ databases">
        <title>Complete genome sequence of Desulfobacter hydrogenophilus AcRS1.</title>
        <authorList>
            <person name="Marietou A."/>
            <person name="Lund M.B."/>
            <person name="Marshall I.P.G."/>
            <person name="Schreiber L."/>
            <person name="Jorgensen B."/>
        </authorList>
    </citation>
    <scope>NUCLEOTIDE SEQUENCE [LARGE SCALE GENOMIC DNA]</scope>
    <source>
        <strain evidence="5 8">AcRS1</strain>
    </source>
</reference>
<evidence type="ECO:0000256" key="1">
    <source>
        <dbReference type="ARBA" id="ARBA00023015"/>
    </source>
</evidence>
<dbReference type="InterPro" id="IPR036388">
    <property type="entry name" value="WH-like_DNA-bd_sf"/>
</dbReference>
<evidence type="ECO:0000256" key="2">
    <source>
        <dbReference type="ARBA" id="ARBA00023125"/>
    </source>
</evidence>
<keyword evidence="3" id="KW-0804">Transcription</keyword>
<protein>
    <submittedName>
        <fullName evidence="5">GntR family transcriptional regulator</fullName>
    </submittedName>
</protein>
<accession>A0A328FCE0</accession>
<dbReference type="InterPro" id="IPR011711">
    <property type="entry name" value="GntR_C"/>
</dbReference>
<keyword evidence="1" id="KW-0805">Transcription regulation</keyword>
<sequence>MFSLTRHCLQSTLDRIFSKERNFMLKYQNISTSILEFLRRQIVSGKIQGGERLIENKLSVELGVSRPPLRETFRILQNESLVKSTPRMGTFVTKLSGSDFNQICDLRIMVECFAVQQLKNSGIRELPELKKIVETQNAIQIPKKFIDDEQKYTLFYKFSKFHLQLVESAGNSYLTHWYRGLSSNIARYQYLFFFQPGAIAKDLKDHTKMLNLIKSGQLDEAEALLKAHLEYQRKKLMTTLSRVEKADMNAEGH</sequence>
<dbReference type="PROSITE" id="PS50949">
    <property type="entry name" value="HTH_GNTR"/>
    <property type="match status" value="1"/>
</dbReference>
<dbReference type="GO" id="GO:0003700">
    <property type="term" value="F:DNA-binding transcription factor activity"/>
    <property type="evidence" value="ECO:0007669"/>
    <property type="project" value="InterPro"/>
</dbReference>
<dbReference type="InterPro" id="IPR000524">
    <property type="entry name" value="Tscrpt_reg_HTH_GntR"/>
</dbReference>
<dbReference type="EMBL" id="QLNI01000028">
    <property type="protein sequence ID" value="RAM01380.1"/>
    <property type="molecule type" value="Genomic_DNA"/>
</dbReference>
<reference evidence="6 7" key="1">
    <citation type="submission" date="2018-06" db="EMBL/GenBank/DDBJ databases">
        <title>Complete Genome Sequence of Desulfobacter hydrogenophilus (DSM3380).</title>
        <authorList>
            <person name="Marietou A."/>
            <person name="Schreiber L."/>
            <person name="Marshall I."/>
            <person name="Jorgensen B."/>
        </authorList>
    </citation>
    <scope>NUCLEOTIDE SEQUENCE [LARGE SCALE GENOMIC DNA]</scope>
    <source>
        <strain evidence="6 7">DSM 3380</strain>
    </source>
</reference>
<dbReference type="OrthoDB" id="5430472at2"/>
<evidence type="ECO:0000313" key="6">
    <source>
        <dbReference type="EMBL" id="RAM01380.1"/>
    </source>
</evidence>
<dbReference type="CDD" id="cd07377">
    <property type="entry name" value="WHTH_GntR"/>
    <property type="match status" value="1"/>
</dbReference>
<organism evidence="6 7">
    <name type="scientific">Desulfobacter hydrogenophilus</name>
    <dbReference type="NCBI Taxonomy" id="2291"/>
    <lineage>
        <taxon>Bacteria</taxon>
        <taxon>Pseudomonadati</taxon>
        <taxon>Thermodesulfobacteriota</taxon>
        <taxon>Desulfobacteria</taxon>
        <taxon>Desulfobacterales</taxon>
        <taxon>Desulfobacteraceae</taxon>
        <taxon>Desulfobacter</taxon>
    </lineage>
</organism>
<dbReference type="Proteomes" id="UP000293902">
    <property type="component" value="Chromosome"/>
</dbReference>
<proteinExistence type="predicted"/>
<dbReference type="SUPFAM" id="SSF48008">
    <property type="entry name" value="GntR ligand-binding domain-like"/>
    <property type="match status" value="1"/>
</dbReference>
<keyword evidence="2" id="KW-0238">DNA-binding</keyword>
<dbReference type="SUPFAM" id="SSF46785">
    <property type="entry name" value="Winged helix' DNA-binding domain"/>
    <property type="match status" value="1"/>
</dbReference>
<feature type="domain" description="HTH gntR-type" evidence="4">
    <location>
        <begin position="28"/>
        <end position="95"/>
    </location>
</feature>
<name>A0A328FCE0_9BACT</name>
<evidence type="ECO:0000259" key="4">
    <source>
        <dbReference type="PROSITE" id="PS50949"/>
    </source>
</evidence>
<dbReference type="PANTHER" id="PTHR43537:SF24">
    <property type="entry name" value="GLUCONATE OPERON TRANSCRIPTIONAL REPRESSOR"/>
    <property type="match status" value="1"/>
</dbReference>
<dbReference type="Pfam" id="PF07729">
    <property type="entry name" value="FCD"/>
    <property type="match status" value="1"/>
</dbReference>
<evidence type="ECO:0000256" key="3">
    <source>
        <dbReference type="ARBA" id="ARBA00023163"/>
    </source>
</evidence>
<dbReference type="SMART" id="SM00895">
    <property type="entry name" value="FCD"/>
    <property type="match status" value="1"/>
</dbReference>
<dbReference type="AlphaFoldDB" id="A0A328FCE0"/>
<evidence type="ECO:0000313" key="5">
    <source>
        <dbReference type="EMBL" id="QBH14872.1"/>
    </source>
</evidence>